<dbReference type="PANTHER" id="PTHR12277:SF194">
    <property type="entry name" value="FI04476P"/>
    <property type="match status" value="1"/>
</dbReference>
<dbReference type="InParanoid" id="A0A7M7JYV3"/>
<sequence>MSAPLKEPFSLKKSIVENECRHVSMPGDDLAGNQVEHFEKDASREYSESYQASISSQMSLNSTKPLDTARSHKKLRRCCSLRKRWQTLLYLIVLLFIMDLIVIPGWFYTCPWIRRKSIYWNFWGSVPEQPSAYGFANGYSYSVLSERGIDLGVWYLAGNNTVAQPQLLPGGEPVIFLYLHGNKDNRASHHSINLYQVLTDMNLSVVTFDYRGYADSSGVPTSTGFVQDALAVYRNIRTKVKAKRIVVWGYSMGTGVANRHLAELTRIGDVPAGLVLEAPFDHIANTLRSHVLTYPLRILPCFEQVYLDSLRRDPATHLDSSEAVTHIDTSLPILILHAKCDGVVPFALGISLYKTLLRYRLEVMFNTTHIDRRNGNRISNLSTTAEKRNSDADYDDTEGEVSSTMYNVMFKALKGERCYGHTQLQESPNLTGIVRQFVRLSIMDARAI</sequence>
<dbReference type="Pfam" id="PF12146">
    <property type="entry name" value="Hydrolase_4"/>
    <property type="match status" value="1"/>
</dbReference>
<keyword evidence="1" id="KW-0812">Transmembrane</keyword>
<name>A0A7M7JYV3_VARDE</name>
<dbReference type="OrthoDB" id="10249433at2759"/>
<dbReference type="FunCoup" id="A0A7M7JYV3">
    <property type="interactions" value="654"/>
</dbReference>
<keyword evidence="1" id="KW-0472">Membrane</keyword>
<evidence type="ECO:0000313" key="3">
    <source>
        <dbReference type="EnsemblMetazoa" id="XP_022657699"/>
    </source>
</evidence>
<dbReference type="RefSeq" id="XP_022657699.1">
    <property type="nucleotide sequence ID" value="XM_022801964.1"/>
</dbReference>
<dbReference type="GO" id="GO:0005789">
    <property type="term" value="C:endoplasmic reticulum membrane"/>
    <property type="evidence" value="ECO:0007669"/>
    <property type="project" value="TreeGrafter"/>
</dbReference>
<keyword evidence="1" id="KW-1133">Transmembrane helix</keyword>
<accession>A0A7M7JYV3</accession>
<feature type="domain" description="Serine aminopeptidase S33" evidence="2">
    <location>
        <begin position="192"/>
        <end position="286"/>
    </location>
</feature>
<proteinExistence type="predicted"/>
<evidence type="ECO:0000256" key="1">
    <source>
        <dbReference type="SAM" id="Phobius"/>
    </source>
</evidence>
<dbReference type="GO" id="GO:0047372">
    <property type="term" value="F:monoacylglycerol lipase activity"/>
    <property type="evidence" value="ECO:0007669"/>
    <property type="project" value="TreeGrafter"/>
</dbReference>
<protein>
    <recommendedName>
        <fullName evidence="2">Serine aminopeptidase S33 domain-containing protein</fullName>
    </recommendedName>
</protein>
<dbReference type="GO" id="GO:0006660">
    <property type="term" value="P:phosphatidylserine catabolic process"/>
    <property type="evidence" value="ECO:0007669"/>
    <property type="project" value="TreeGrafter"/>
</dbReference>
<reference evidence="3" key="1">
    <citation type="submission" date="2021-01" db="UniProtKB">
        <authorList>
            <consortium name="EnsemblMetazoa"/>
        </authorList>
    </citation>
    <scope>IDENTIFICATION</scope>
</reference>
<evidence type="ECO:0000313" key="4">
    <source>
        <dbReference type="Proteomes" id="UP000594260"/>
    </source>
</evidence>
<dbReference type="AlphaFoldDB" id="A0A7M7JYV3"/>
<dbReference type="SUPFAM" id="SSF53474">
    <property type="entry name" value="alpha/beta-Hydrolases"/>
    <property type="match status" value="1"/>
</dbReference>
<dbReference type="GO" id="GO:0004622">
    <property type="term" value="F:phosphatidylcholine lysophospholipase activity"/>
    <property type="evidence" value="ECO:0007669"/>
    <property type="project" value="TreeGrafter"/>
</dbReference>
<dbReference type="InterPro" id="IPR022742">
    <property type="entry name" value="Hydrolase_4"/>
</dbReference>
<dbReference type="GeneID" id="111248893"/>
<dbReference type="KEGG" id="vde:111248893"/>
<feature type="transmembrane region" description="Helical" evidence="1">
    <location>
        <begin position="87"/>
        <end position="108"/>
    </location>
</feature>
<dbReference type="InterPro" id="IPR029058">
    <property type="entry name" value="AB_hydrolase_fold"/>
</dbReference>
<evidence type="ECO:0000259" key="2">
    <source>
        <dbReference type="Pfam" id="PF12146"/>
    </source>
</evidence>
<dbReference type="Proteomes" id="UP000594260">
    <property type="component" value="Unplaced"/>
</dbReference>
<dbReference type="PANTHER" id="PTHR12277">
    <property type="entry name" value="ALPHA/BETA HYDROLASE DOMAIN-CONTAINING PROTEIN"/>
    <property type="match status" value="1"/>
</dbReference>
<dbReference type="EnsemblMetazoa" id="XM_022801964">
    <property type="protein sequence ID" value="XP_022657699"/>
    <property type="gene ID" value="LOC111248893"/>
</dbReference>
<dbReference type="GO" id="GO:0052651">
    <property type="term" value="P:monoacylglycerol catabolic process"/>
    <property type="evidence" value="ECO:0007669"/>
    <property type="project" value="TreeGrafter"/>
</dbReference>
<dbReference type="Gene3D" id="3.40.50.1820">
    <property type="entry name" value="alpha/beta hydrolase"/>
    <property type="match status" value="1"/>
</dbReference>
<organism evidence="3 4">
    <name type="scientific">Varroa destructor</name>
    <name type="common">Honeybee mite</name>
    <dbReference type="NCBI Taxonomy" id="109461"/>
    <lineage>
        <taxon>Eukaryota</taxon>
        <taxon>Metazoa</taxon>
        <taxon>Ecdysozoa</taxon>
        <taxon>Arthropoda</taxon>
        <taxon>Chelicerata</taxon>
        <taxon>Arachnida</taxon>
        <taxon>Acari</taxon>
        <taxon>Parasitiformes</taxon>
        <taxon>Mesostigmata</taxon>
        <taxon>Gamasina</taxon>
        <taxon>Dermanyssoidea</taxon>
        <taxon>Varroidae</taxon>
        <taxon>Varroa</taxon>
    </lineage>
</organism>
<keyword evidence="4" id="KW-1185">Reference proteome</keyword>